<protein>
    <submittedName>
        <fullName evidence="1">Uncharacterized protein</fullName>
    </submittedName>
</protein>
<dbReference type="Proteomes" id="UP000310687">
    <property type="component" value="Unassembled WGS sequence"/>
</dbReference>
<name>A0A4S8XUY4_AURPU</name>
<organism evidence="1 4">
    <name type="scientific">Aureobasidium pullulans</name>
    <name type="common">Black yeast</name>
    <name type="synonym">Pullularia pullulans</name>
    <dbReference type="NCBI Taxonomy" id="5580"/>
    <lineage>
        <taxon>Eukaryota</taxon>
        <taxon>Fungi</taxon>
        <taxon>Dikarya</taxon>
        <taxon>Ascomycota</taxon>
        <taxon>Pezizomycotina</taxon>
        <taxon>Dothideomycetes</taxon>
        <taxon>Dothideomycetidae</taxon>
        <taxon>Dothideales</taxon>
        <taxon>Saccotheciaceae</taxon>
        <taxon>Aureobasidium</taxon>
    </lineage>
</organism>
<evidence type="ECO:0000313" key="1">
    <source>
        <dbReference type="EMBL" id="THW42506.1"/>
    </source>
</evidence>
<accession>A0A4S8XUY4</accession>
<sequence>MTTIGMDHNKAQKDRLERGTFGQWLAFKSRKEKDAIPGLGYWIICLTSTCISSNLSCSMTSEIELIRFIFIPRQLPKSTPYLATMRFAQAFAIAGLSASLVTALPVASSENSKRALVAPLSDGKGNGLVESLGVLIDSGFTTVLGGVVAPAVEGGEDQPEVNAKRALIAPLSDGKGNGLIEGLGQLTDVAFTAVGTAGEAAVEGGEDQPEVNAKRALVAPFSDGKGNGLIEGLGQLTDVAFTAVGTAGGAAVEGGEDQPEVNA</sequence>
<comment type="caution">
    <text evidence="1">The sequence shown here is derived from an EMBL/GenBank/DDBJ whole genome shotgun (WGS) entry which is preliminary data.</text>
</comment>
<dbReference type="AlphaFoldDB" id="A0A4S8XUY4"/>
<dbReference type="EMBL" id="QZAL01000058">
    <property type="protein sequence ID" value="THW42506.1"/>
    <property type="molecule type" value="Genomic_DNA"/>
</dbReference>
<reference evidence="3 4" key="1">
    <citation type="submission" date="2018-10" db="EMBL/GenBank/DDBJ databases">
        <title>Fifty Aureobasidium pullulans genomes reveal a recombining polyextremotolerant generalist.</title>
        <authorList>
            <person name="Gostincar C."/>
            <person name="Turk M."/>
            <person name="Zajc J."/>
            <person name="Gunde-Cimerman N."/>
        </authorList>
    </citation>
    <scope>NUCLEOTIDE SEQUENCE [LARGE SCALE GENOMIC DNA]</scope>
    <source>
        <strain evidence="1 4">EXF-11013</strain>
        <strain evidence="2 3">EXF-3380</strain>
    </source>
</reference>
<evidence type="ECO:0000313" key="2">
    <source>
        <dbReference type="EMBL" id="TIA30244.1"/>
    </source>
</evidence>
<dbReference type="Proteomes" id="UP000304947">
    <property type="component" value="Unassembled WGS sequence"/>
</dbReference>
<evidence type="ECO:0000313" key="3">
    <source>
        <dbReference type="Proteomes" id="UP000304947"/>
    </source>
</evidence>
<evidence type="ECO:0000313" key="4">
    <source>
        <dbReference type="Proteomes" id="UP000310687"/>
    </source>
</evidence>
<dbReference type="EMBL" id="QZBU01002940">
    <property type="protein sequence ID" value="TIA30244.1"/>
    <property type="molecule type" value="Genomic_DNA"/>
</dbReference>
<proteinExistence type="predicted"/>
<gene>
    <name evidence="2" type="ORF">D6C83_07194</name>
    <name evidence="1" type="ORF">D6D22_04855</name>
</gene>